<sequence length="196" mass="21285">MTNKLVGLSEIQLSLGSNVFALNAKTGPTPLTKHFNMLWTQTTRSPDTATICRAMLQYAILSNAMTRLVLHKHPAILASPTLLSLDPPSKSPNTSNIPSMTDLLSRSHSLFMPLIQKTPEEDDKSPGATSTQHSGVGRQELTKSGVAMFVGFPAKEKAPKNNAAIDVLTDIVLKHMEAKLDPLMDILKDKILEETG</sequence>
<dbReference type="OrthoDB" id="10477651at2759"/>
<dbReference type="EMBL" id="CAAKMV010000011">
    <property type="protein sequence ID" value="VIO52027.1"/>
    <property type="molecule type" value="Genomic_DNA"/>
</dbReference>
<feature type="region of interest" description="Disordered" evidence="1">
    <location>
        <begin position="117"/>
        <end position="138"/>
    </location>
</feature>
<evidence type="ECO:0000256" key="1">
    <source>
        <dbReference type="SAM" id="MobiDB-lite"/>
    </source>
</evidence>
<organism evidence="3">
    <name type="scientific">Gibberella zeae</name>
    <name type="common">Wheat head blight fungus</name>
    <name type="synonym">Fusarium graminearum</name>
    <dbReference type="NCBI Taxonomy" id="5518"/>
    <lineage>
        <taxon>Eukaryota</taxon>
        <taxon>Fungi</taxon>
        <taxon>Dikarya</taxon>
        <taxon>Ascomycota</taxon>
        <taxon>Pezizomycotina</taxon>
        <taxon>Sordariomycetes</taxon>
        <taxon>Hypocreomycetidae</taxon>
        <taxon>Hypocreales</taxon>
        <taxon>Nectriaceae</taxon>
        <taxon>Fusarium</taxon>
    </lineage>
</organism>
<name>A0A679NWV2_GIBZA</name>
<evidence type="ECO:0000313" key="2">
    <source>
        <dbReference type="EMBL" id="CAG1976745.1"/>
    </source>
</evidence>
<dbReference type="Proteomes" id="UP000746612">
    <property type="component" value="Unassembled WGS sequence"/>
</dbReference>
<evidence type="ECO:0000313" key="3">
    <source>
        <dbReference type="EMBL" id="VIO52027.1"/>
    </source>
</evidence>
<accession>A0A679NWV2</accession>
<protein>
    <submittedName>
        <fullName evidence="3">Uncharacterized protein</fullName>
    </submittedName>
</protein>
<gene>
    <name evidence="3" type="ORF">FUG_LOCUS799</name>
    <name evidence="2" type="ORF">MDCFG202_LOCUS142921</name>
</gene>
<dbReference type="EMBL" id="CAJPIJ010000104">
    <property type="protein sequence ID" value="CAG1976745.1"/>
    <property type="molecule type" value="Genomic_DNA"/>
</dbReference>
<proteinExistence type="predicted"/>
<reference evidence="3" key="1">
    <citation type="submission" date="2019-04" db="EMBL/GenBank/DDBJ databases">
        <authorList>
            <person name="Melise S."/>
            <person name="Noan J."/>
            <person name="Okalmin O."/>
        </authorList>
    </citation>
    <scope>NUCLEOTIDE SEQUENCE</scope>
    <source>
        <strain evidence="3">FN9</strain>
    </source>
</reference>
<dbReference type="AlphaFoldDB" id="A0A679NWV2"/>
<reference evidence="2" key="2">
    <citation type="submission" date="2021-03" db="EMBL/GenBank/DDBJ databases">
        <authorList>
            <person name="Alouane T."/>
            <person name="Langin T."/>
            <person name="Bonhomme L."/>
        </authorList>
    </citation>
    <scope>NUCLEOTIDE SEQUENCE</scope>
    <source>
        <strain evidence="2">MDC_Fg202</strain>
    </source>
</reference>